<name>A0A182XJC2_ANOQN</name>
<dbReference type="Proteomes" id="UP000076407">
    <property type="component" value="Unassembled WGS sequence"/>
</dbReference>
<organism evidence="1 2">
    <name type="scientific">Anopheles quadriannulatus</name>
    <name type="common">Mosquito</name>
    <dbReference type="NCBI Taxonomy" id="34691"/>
    <lineage>
        <taxon>Eukaryota</taxon>
        <taxon>Metazoa</taxon>
        <taxon>Ecdysozoa</taxon>
        <taxon>Arthropoda</taxon>
        <taxon>Hexapoda</taxon>
        <taxon>Insecta</taxon>
        <taxon>Pterygota</taxon>
        <taxon>Neoptera</taxon>
        <taxon>Endopterygota</taxon>
        <taxon>Diptera</taxon>
        <taxon>Nematocera</taxon>
        <taxon>Culicoidea</taxon>
        <taxon>Culicidae</taxon>
        <taxon>Anophelinae</taxon>
        <taxon>Anopheles</taxon>
    </lineage>
</organism>
<sequence length="192" mass="20862">MRTVGGTVAGKHTDTKNHTMVHSGAIVPHYLLRPSSSAAVAAAARVATVLLDHQSSSNPSITTSAGLLQSVKPCVHLPSTVPPQPSERALVAAPRLLSSSCLSPNVWLSQPKSMSILIILKGGQSTQRYSREEATRKKGRLIYEAHSPYRSAAAVRKVPSTSKIDRRQQNYWCTRLLESPNEIVRRTAVSIY</sequence>
<dbReference type="VEuPathDB" id="VectorBase:AQUA009956"/>
<reference evidence="1" key="1">
    <citation type="submission" date="2020-05" db="UniProtKB">
        <authorList>
            <consortium name="EnsemblMetazoa"/>
        </authorList>
    </citation>
    <scope>IDENTIFICATION</scope>
    <source>
        <strain evidence="1">SANGQUA</strain>
    </source>
</reference>
<proteinExistence type="predicted"/>
<evidence type="ECO:0000313" key="1">
    <source>
        <dbReference type="EnsemblMetazoa" id="AQUA009956-PA"/>
    </source>
</evidence>
<evidence type="ECO:0000313" key="2">
    <source>
        <dbReference type="Proteomes" id="UP000076407"/>
    </source>
</evidence>
<dbReference type="AlphaFoldDB" id="A0A182XJC2"/>
<protein>
    <submittedName>
        <fullName evidence="1">Uncharacterized protein</fullName>
    </submittedName>
</protein>
<keyword evidence="2" id="KW-1185">Reference proteome</keyword>
<dbReference type="EnsemblMetazoa" id="AQUA009956-RA">
    <property type="protein sequence ID" value="AQUA009956-PA"/>
    <property type="gene ID" value="AQUA009956"/>
</dbReference>
<accession>A0A182XJC2</accession>